<dbReference type="Pfam" id="PF13424">
    <property type="entry name" value="TPR_12"/>
    <property type="match status" value="1"/>
</dbReference>
<sequence>MLRSTTFILFLLSISISCFAQEQDVKLFLKAWSQSDKSQTQKAEETYLTLKKNYTKKKFEVVANELDQYISNHKDDRLKSRVYMFQVLGKREFHFILTKQDTLKVAKAIKLARNLHDDQLLAEIYALAADIDFEGGYLLYNLKALELQQQIGFEYFSFVQNRFFGASIALYKTHDFNESIAYGKKCLAFRNIKSQKWDPMVYIFQLDVIGASYMALKKYDDAIRYYQSIIDTVQSAEYQNEAKELWSAIANGNIGRCLFYKGKYAEALPLINAHLAVAVKYKQWNNVAIAENVRGEYFLKQGDLSNARISFQNALSAALRSRKLEDKVKAANGLMFCYAKLGKADSALRYHTAYSTYLLEQARVVNEGKLSAMNSKILFDKGQRNLEIANENISDLKRTRNIIIVAIAILTILIWLLYNRQALKVKLDKQQMALESVKAKAEIDKAKSSLQQFRNQLIEKDQLIINLRQSLQKSALENNLDEEQVGKRLLAYVLVTDDEWTKFREDFNKVYPLFYPRLLAVAASLSAAEERLASLIFLQMNNKEIANTLGISVDSVARSKRRLKHKLPILEGQTIDTYILSLV</sequence>
<dbReference type="SUPFAM" id="SSF48452">
    <property type="entry name" value="TPR-like"/>
    <property type="match status" value="1"/>
</dbReference>
<dbReference type="InterPro" id="IPR011990">
    <property type="entry name" value="TPR-like_helical_dom_sf"/>
</dbReference>
<feature type="coiled-coil region" evidence="1">
    <location>
        <begin position="379"/>
        <end position="456"/>
    </location>
</feature>
<feature type="transmembrane region" description="Helical" evidence="2">
    <location>
        <begin position="402"/>
        <end position="418"/>
    </location>
</feature>
<keyword evidence="2" id="KW-0472">Membrane</keyword>
<evidence type="ECO:0000256" key="2">
    <source>
        <dbReference type="SAM" id="Phobius"/>
    </source>
</evidence>
<evidence type="ECO:0000256" key="3">
    <source>
        <dbReference type="SAM" id="SignalP"/>
    </source>
</evidence>
<comment type="caution">
    <text evidence="4">The sequence shown here is derived from an EMBL/GenBank/DDBJ whole genome shotgun (WGS) entry which is preliminary data.</text>
</comment>
<dbReference type="Proteomes" id="UP001517247">
    <property type="component" value="Unassembled WGS sequence"/>
</dbReference>
<dbReference type="SMART" id="SM00028">
    <property type="entry name" value="TPR"/>
    <property type="match status" value="3"/>
</dbReference>
<feature type="chain" id="PRO_5047110767" evidence="3">
    <location>
        <begin position="21"/>
        <end position="583"/>
    </location>
</feature>
<evidence type="ECO:0000256" key="1">
    <source>
        <dbReference type="SAM" id="Coils"/>
    </source>
</evidence>
<protein>
    <submittedName>
        <fullName evidence="4">Tetratricopeptide repeat protein</fullName>
    </submittedName>
</protein>
<dbReference type="InterPro" id="IPR036388">
    <property type="entry name" value="WH-like_DNA-bd_sf"/>
</dbReference>
<organism evidence="4 5">
    <name type="scientific">Pedobacter ureilyticus</name>
    <dbReference type="NCBI Taxonomy" id="1393051"/>
    <lineage>
        <taxon>Bacteria</taxon>
        <taxon>Pseudomonadati</taxon>
        <taxon>Bacteroidota</taxon>
        <taxon>Sphingobacteriia</taxon>
        <taxon>Sphingobacteriales</taxon>
        <taxon>Sphingobacteriaceae</taxon>
        <taxon>Pedobacter</taxon>
    </lineage>
</organism>
<keyword evidence="2" id="KW-1133">Transmembrane helix</keyword>
<evidence type="ECO:0000313" key="5">
    <source>
        <dbReference type="Proteomes" id="UP001517247"/>
    </source>
</evidence>
<dbReference type="InterPro" id="IPR016032">
    <property type="entry name" value="Sig_transdc_resp-reg_C-effctor"/>
</dbReference>
<dbReference type="RefSeq" id="WP_138721579.1">
    <property type="nucleotide sequence ID" value="NZ_SSHJ02000001.1"/>
</dbReference>
<keyword evidence="5" id="KW-1185">Reference proteome</keyword>
<dbReference type="Gene3D" id="1.25.40.10">
    <property type="entry name" value="Tetratricopeptide repeat domain"/>
    <property type="match status" value="2"/>
</dbReference>
<keyword evidence="1" id="KW-0175">Coiled coil</keyword>
<dbReference type="EMBL" id="SSHJ02000001">
    <property type="protein sequence ID" value="MFN0254425.1"/>
    <property type="molecule type" value="Genomic_DNA"/>
</dbReference>
<dbReference type="SUPFAM" id="SSF46894">
    <property type="entry name" value="C-terminal effector domain of the bipartite response regulators"/>
    <property type="match status" value="1"/>
</dbReference>
<evidence type="ECO:0000313" key="4">
    <source>
        <dbReference type="EMBL" id="MFN0254425.1"/>
    </source>
</evidence>
<keyword evidence="2" id="KW-0812">Transmembrane</keyword>
<dbReference type="Gene3D" id="1.10.10.10">
    <property type="entry name" value="Winged helix-like DNA-binding domain superfamily/Winged helix DNA-binding domain"/>
    <property type="match status" value="1"/>
</dbReference>
<dbReference type="Pfam" id="PF13174">
    <property type="entry name" value="TPR_6"/>
    <property type="match status" value="1"/>
</dbReference>
<accession>A0ABW9J2P9</accession>
<dbReference type="PROSITE" id="PS51257">
    <property type="entry name" value="PROKAR_LIPOPROTEIN"/>
    <property type="match status" value="1"/>
</dbReference>
<name>A0ABW9J2P9_9SPHI</name>
<proteinExistence type="predicted"/>
<gene>
    <name evidence="4" type="ORF">E6A44_002525</name>
</gene>
<keyword evidence="3" id="KW-0732">Signal</keyword>
<dbReference type="InterPro" id="IPR019734">
    <property type="entry name" value="TPR_rpt"/>
</dbReference>
<feature type="signal peptide" evidence="3">
    <location>
        <begin position="1"/>
        <end position="20"/>
    </location>
</feature>
<reference evidence="4 5" key="1">
    <citation type="submission" date="2024-12" db="EMBL/GenBank/DDBJ databases">
        <authorList>
            <person name="Hu S."/>
        </authorList>
    </citation>
    <scope>NUCLEOTIDE SEQUENCE [LARGE SCALE GENOMIC DNA]</scope>
    <source>
        <strain evidence="4 5">THG-T11</strain>
    </source>
</reference>